<evidence type="ECO:0000313" key="10">
    <source>
        <dbReference type="EMBL" id="MFD1529374.1"/>
    </source>
</evidence>
<feature type="transmembrane region" description="Helical" evidence="9">
    <location>
        <begin position="138"/>
        <end position="160"/>
    </location>
</feature>
<feature type="transmembrane region" description="Helical" evidence="9">
    <location>
        <begin position="383"/>
        <end position="402"/>
    </location>
</feature>
<sequence length="563" mass="58672">MKPPPPVDGPALPDAAPREAAAVRDSAPSPREAAAVAAAPDGRPPAPAPARRSWRARFGSPPRGPLLMGLAAAVMLVIGGFGAGGVLVRDPLLSNSALGFWRYGHGRELATILIYTGVALMAWAWVRLGREVLAHRVGGRGVLTTAAVWMLPMLAAPPLFTRDIFSYLAQGGLPLAGFDPYAVGPEALPGIFADNVHYFWQDTPAPYGPLFILVAKAVAWLTGENIILGVILMRLALLPGLLLLVWALPELTRRLGGRVPVALWIAVANPMMVVHMVGGGHNDLLVVGLLAAGALVALRGFNAGGIALVTMGMAVKASAAVALPFLVLVWAAQMSGSRRVRIAKATAAGVGVFAVVFAACTLAAGVSLGWLPALSAPSMIVNWMSIPTAVGELTHTLVSILANVPKQPFINVTRVIGGALLLWIAARQWLAARDGGPDAVRRAGIVLLAVAVLSPATLPWYLSWGMALLAMTAWTRRGLAIIVFASLMLLIAYYPNGEDALYNWGYLALCAVVAALAAVSLLRPDPLRLAAGARSRRDRGPAPEQVPAPEPASSSAGADHGTG</sequence>
<comment type="similarity">
    <text evidence="7">Belongs to the MptA/B family.</text>
</comment>
<evidence type="ECO:0000256" key="5">
    <source>
        <dbReference type="ARBA" id="ARBA00022989"/>
    </source>
</evidence>
<evidence type="ECO:0000256" key="1">
    <source>
        <dbReference type="ARBA" id="ARBA00004141"/>
    </source>
</evidence>
<feature type="compositionally biased region" description="Low complexity" evidence="8">
    <location>
        <begin position="9"/>
        <end position="41"/>
    </location>
</feature>
<keyword evidence="2 10" id="KW-0328">Glycosyltransferase</keyword>
<feature type="transmembrane region" description="Helical" evidence="9">
    <location>
        <begin position="109"/>
        <end position="126"/>
    </location>
</feature>
<comment type="subcellular location">
    <subcellularLocation>
        <location evidence="1">Membrane</location>
        <topology evidence="1">Multi-pass membrane protein</topology>
    </subcellularLocation>
</comment>
<evidence type="ECO:0000256" key="9">
    <source>
        <dbReference type="SAM" id="Phobius"/>
    </source>
</evidence>
<keyword evidence="6 9" id="KW-0472">Membrane</keyword>
<evidence type="ECO:0000256" key="6">
    <source>
        <dbReference type="ARBA" id="ARBA00023136"/>
    </source>
</evidence>
<evidence type="ECO:0000256" key="3">
    <source>
        <dbReference type="ARBA" id="ARBA00022679"/>
    </source>
</evidence>
<dbReference type="NCBIfam" id="NF038066">
    <property type="entry name" value="MptB"/>
    <property type="match status" value="1"/>
</dbReference>
<feature type="compositionally biased region" description="Low complexity" evidence="8">
    <location>
        <begin position="551"/>
        <end position="563"/>
    </location>
</feature>
<evidence type="ECO:0000256" key="8">
    <source>
        <dbReference type="SAM" id="MobiDB-lite"/>
    </source>
</evidence>
<feature type="transmembrane region" description="Helical" evidence="9">
    <location>
        <begin position="226"/>
        <end position="247"/>
    </location>
</feature>
<evidence type="ECO:0000256" key="2">
    <source>
        <dbReference type="ARBA" id="ARBA00022676"/>
    </source>
</evidence>
<feature type="transmembrane region" description="Helical" evidence="9">
    <location>
        <begin position="345"/>
        <end position="371"/>
    </location>
</feature>
<dbReference type="EMBL" id="JBHUCP010000005">
    <property type="protein sequence ID" value="MFD1529374.1"/>
    <property type="molecule type" value="Genomic_DNA"/>
</dbReference>
<feature type="transmembrane region" description="Helical" evidence="9">
    <location>
        <begin position="501"/>
        <end position="522"/>
    </location>
</feature>
<comment type="caution">
    <text evidence="10">The sequence shown here is derived from an EMBL/GenBank/DDBJ whole genome shotgun (WGS) entry which is preliminary data.</text>
</comment>
<name>A0ABW4FFI4_9PSEU</name>
<dbReference type="RefSeq" id="WP_343984551.1">
    <property type="nucleotide sequence ID" value="NZ_BAAAJG010000024.1"/>
</dbReference>
<dbReference type="Pfam" id="PF26314">
    <property type="entry name" value="MptA_B_family"/>
    <property type="match status" value="1"/>
</dbReference>
<dbReference type="GO" id="GO:0016757">
    <property type="term" value="F:glycosyltransferase activity"/>
    <property type="evidence" value="ECO:0007669"/>
    <property type="project" value="UniProtKB-KW"/>
</dbReference>
<feature type="transmembrane region" description="Helical" evidence="9">
    <location>
        <begin position="284"/>
        <end position="301"/>
    </location>
</feature>
<feature type="transmembrane region" description="Helical" evidence="9">
    <location>
        <begin position="259"/>
        <end position="277"/>
    </location>
</feature>
<feature type="transmembrane region" description="Helical" evidence="9">
    <location>
        <begin position="66"/>
        <end position="88"/>
    </location>
</feature>
<dbReference type="InterPro" id="IPR049829">
    <property type="entry name" value="MptA/B-like"/>
</dbReference>
<accession>A0ABW4FFI4</accession>
<feature type="region of interest" description="Disordered" evidence="8">
    <location>
        <begin position="532"/>
        <end position="563"/>
    </location>
</feature>
<evidence type="ECO:0000256" key="4">
    <source>
        <dbReference type="ARBA" id="ARBA00022692"/>
    </source>
</evidence>
<keyword evidence="5 9" id="KW-1133">Transmembrane helix</keyword>
<keyword evidence="11" id="KW-1185">Reference proteome</keyword>
<feature type="transmembrane region" description="Helical" evidence="9">
    <location>
        <begin position="409"/>
        <end position="430"/>
    </location>
</feature>
<feature type="transmembrane region" description="Helical" evidence="9">
    <location>
        <begin position="313"/>
        <end position="333"/>
    </location>
</feature>
<proteinExistence type="inferred from homology"/>
<feature type="transmembrane region" description="Helical" evidence="9">
    <location>
        <begin position="442"/>
        <end position="462"/>
    </location>
</feature>
<reference evidence="11" key="1">
    <citation type="journal article" date="2019" name="Int. J. Syst. Evol. Microbiol.">
        <title>The Global Catalogue of Microorganisms (GCM) 10K type strain sequencing project: providing services to taxonomists for standard genome sequencing and annotation.</title>
        <authorList>
            <consortium name="The Broad Institute Genomics Platform"/>
            <consortium name="The Broad Institute Genome Sequencing Center for Infectious Disease"/>
            <person name="Wu L."/>
            <person name="Ma J."/>
        </authorList>
    </citation>
    <scope>NUCLEOTIDE SEQUENCE [LARGE SCALE GENOMIC DNA]</scope>
    <source>
        <strain evidence="11">JCM 12165</strain>
    </source>
</reference>
<keyword evidence="4 9" id="KW-0812">Transmembrane</keyword>
<protein>
    <submittedName>
        <fullName evidence="10">Polyprenol phosphomannose-dependent alpha 1,6 mannosyltransferase MptB</fullName>
    </submittedName>
</protein>
<keyword evidence="3" id="KW-0808">Transferase</keyword>
<dbReference type="Proteomes" id="UP001597145">
    <property type="component" value="Unassembled WGS sequence"/>
</dbReference>
<evidence type="ECO:0000256" key="7">
    <source>
        <dbReference type="ARBA" id="ARBA00043987"/>
    </source>
</evidence>
<feature type="transmembrane region" description="Helical" evidence="9">
    <location>
        <begin position="474"/>
        <end position="495"/>
    </location>
</feature>
<feature type="region of interest" description="Disordered" evidence="8">
    <location>
        <begin position="1"/>
        <end position="55"/>
    </location>
</feature>
<gene>
    <name evidence="10" type="primary">mptB</name>
    <name evidence="10" type="ORF">ACFSCY_07950</name>
</gene>
<evidence type="ECO:0000313" key="11">
    <source>
        <dbReference type="Proteomes" id="UP001597145"/>
    </source>
</evidence>
<organism evidence="10 11">
    <name type="scientific">Pseudonocardia aurantiaca</name>
    <dbReference type="NCBI Taxonomy" id="75290"/>
    <lineage>
        <taxon>Bacteria</taxon>
        <taxon>Bacillati</taxon>
        <taxon>Actinomycetota</taxon>
        <taxon>Actinomycetes</taxon>
        <taxon>Pseudonocardiales</taxon>
        <taxon>Pseudonocardiaceae</taxon>
        <taxon>Pseudonocardia</taxon>
    </lineage>
</organism>